<accession>A0AAD8Y084</accession>
<protein>
    <submittedName>
        <fullName evidence="2">Uncharacterized protein</fullName>
    </submittedName>
</protein>
<dbReference type="EMBL" id="JATAAI010000028">
    <property type="protein sequence ID" value="KAK1736660.1"/>
    <property type="molecule type" value="Genomic_DNA"/>
</dbReference>
<organism evidence="2 3">
    <name type="scientific">Skeletonema marinoi</name>
    <dbReference type="NCBI Taxonomy" id="267567"/>
    <lineage>
        <taxon>Eukaryota</taxon>
        <taxon>Sar</taxon>
        <taxon>Stramenopiles</taxon>
        <taxon>Ochrophyta</taxon>
        <taxon>Bacillariophyta</taxon>
        <taxon>Coscinodiscophyceae</taxon>
        <taxon>Thalassiosirophycidae</taxon>
        <taxon>Thalassiosirales</taxon>
        <taxon>Skeletonemataceae</taxon>
        <taxon>Skeletonema</taxon>
        <taxon>Skeletonema marinoi-dohrnii complex</taxon>
    </lineage>
</organism>
<feature type="region of interest" description="Disordered" evidence="1">
    <location>
        <begin position="55"/>
        <end position="193"/>
    </location>
</feature>
<evidence type="ECO:0000313" key="3">
    <source>
        <dbReference type="Proteomes" id="UP001224775"/>
    </source>
</evidence>
<reference evidence="2" key="1">
    <citation type="submission" date="2023-06" db="EMBL/GenBank/DDBJ databases">
        <title>Survivors Of The Sea: Transcriptome response of Skeletonema marinoi to long-term dormancy.</title>
        <authorList>
            <person name="Pinder M.I.M."/>
            <person name="Kourtchenko O."/>
            <person name="Robertson E.K."/>
            <person name="Larsson T."/>
            <person name="Maumus F."/>
            <person name="Osuna-Cruz C.M."/>
            <person name="Vancaester E."/>
            <person name="Stenow R."/>
            <person name="Vandepoele K."/>
            <person name="Ploug H."/>
            <person name="Bruchert V."/>
            <person name="Godhe A."/>
            <person name="Topel M."/>
        </authorList>
    </citation>
    <scope>NUCLEOTIDE SEQUENCE</scope>
    <source>
        <strain evidence="2">R05AC</strain>
    </source>
</reference>
<feature type="compositionally biased region" description="Polar residues" evidence="1">
    <location>
        <begin position="179"/>
        <end position="193"/>
    </location>
</feature>
<keyword evidence="3" id="KW-1185">Reference proteome</keyword>
<dbReference type="Proteomes" id="UP001224775">
    <property type="component" value="Unassembled WGS sequence"/>
</dbReference>
<proteinExistence type="predicted"/>
<evidence type="ECO:0000256" key="1">
    <source>
        <dbReference type="SAM" id="MobiDB-lite"/>
    </source>
</evidence>
<dbReference type="AlphaFoldDB" id="A0AAD8Y084"/>
<comment type="caution">
    <text evidence="2">The sequence shown here is derived from an EMBL/GenBank/DDBJ whole genome shotgun (WGS) entry which is preliminary data.</text>
</comment>
<gene>
    <name evidence="2" type="ORF">QTG54_012682</name>
</gene>
<sequence length="193" mass="21393">MKSPPTRREDYSATKMVDDLVAVMERNTIDPKSNDPATSAMAIRCELSYSANSLSASHSASEFPSQEMSSKPPLHKAHSSNSIRSKKTSWSDEHGNRPLVEYSDDHLETVESQHWTQLRRKKRSCSFDNGDGKRSSTRRSQARVIKSALRSGSHSPPVTKMYARGDETSSSHSTSSSTQAASGEQMRSSTHFQ</sequence>
<evidence type="ECO:0000313" key="2">
    <source>
        <dbReference type="EMBL" id="KAK1736660.1"/>
    </source>
</evidence>
<feature type="compositionally biased region" description="Low complexity" evidence="1">
    <location>
        <begin position="55"/>
        <end position="65"/>
    </location>
</feature>
<name>A0AAD8Y084_9STRA</name>